<sequence>MGSLIDEFEVNYWEQGKLVVGIDEAGRGPMAGPCVVSGVIFPKGYYDARINDSKQLSEKQRDELVSIIESNALWTFTEIIPVDIIDRDNIYRATQNAMKKIAIESKADIVLTDAMPLDDIAIPVEAIVKGDARSLSIAAASILAKTVRDGLMKVYDLEFPEYGFAKHKGYGTKQHKEAILKFGRCPIHRKSFRFKDETQISFDI</sequence>
<evidence type="ECO:0000256" key="8">
    <source>
        <dbReference type="ARBA" id="ARBA00022723"/>
    </source>
</evidence>
<evidence type="ECO:0000256" key="10">
    <source>
        <dbReference type="ARBA" id="ARBA00022801"/>
    </source>
</evidence>
<evidence type="ECO:0000256" key="4">
    <source>
        <dbReference type="ARBA" id="ARBA00004496"/>
    </source>
</evidence>
<dbReference type="GO" id="GO:0032299">
    <property type="term" value="C:ribonuclease H2 complex"/>
    <property type="evidence" value="ECO:0007669"/>
    <property type="project" value="TreeGrafter"/>
</dbReference>
<dbReference type="EMBL" id="OW659496">
    <property type="protein sequence ID" value="CAH2761717.1"/>
    <property type="molecule type" value="Genomic_DNA"/>
</dbReference>
<evidence type="ECO:0000256" key="12">
    <source>
        <dbReference type="PROSITE-ProRule" id="PRU01319"/>
    </source>
</evidence>
<keyword evidence="8 12" id="KW-0479">Metal-binding</keyword>
<comment type="similarity">
    <text evidence="5 13">Belongs to the RNase HII family.</text>
</comment>
<keyword evidence="17" id="KW-1185">Reference proteome</keyword>
<keyword evidence="9 12" id="KW-0255">Endonuclease</keyword>
<evidence type="ECO:0000256" key="6">
    <source>
        <dbReference type="ARBA" id="ARBA00022490"/>
    </source>
</evidence>
<reference evidence="16" key="1">
    <citation type="submission" date="2022-04" db="EMBL/GenBank/DDBJ databases">
        <authorList>
            <person name="Forde T."/>
        </authorList>
    </citation>
    <scope>NUCLEOTIDE SEQUENCE</scope>
    <source>
        <strain evidence="16">A18Y016a</strain>
        <strain evidence="15">A18Y020d</strain>
    </source>
</reference>
<feature type="domain" description="RNase H type-2" evidence="14">
    <location>
        <begin position="17"/>
        <end position="204"/>
    </location>
</feature>
<dbReference type="GO" id="GO:0003723">
    <property type="term" value="F:RNA binding"/>
    <property type="evidence" value="ECO:0007669"/>
    <property type="project" value="UniProtKB-UniRule"/>
</dbReference>
<feature type="binding site" evidence="12">
    <location>
        <position position="24"/>
    </location>
    <ligand>
        <name>a divalent metal cation</name>
        <dbReference type="ChEBI" id="CHEBI:60240"/>
    </ligand>
</feature>
<gene>
    <name evidence="16" type="primary">rnhB</name>
    <name evidence="16" type="ORF">ERYAMS2_00849</name>
    <name evidence="15" type="ORF">ERYAMS_00555</name>
</gene>
<evidence type="ECO:0000256" key="1">
    <source>
        <dbReference type="ARBA" id="ARBA00000077"/>
    </source>
</evidence>
<dbReference type="InterPro" id="IPR022898">
    <property type="entry name" value="RNase_HII"/>
</dbReference>
<evidence type="ECO:0000256" key="11">
    <source>
        <dbReference type="ARBA" id="ARBA00023211"/>
    </source>
</evidence>
<dbReference type="NCBIfam" id="NF000595">
    <property type="entry name" value="PRK00015.1-3"/>
    <property type="match status" value="1"/>
</dbReference>
<accession>A0AAU9VI42</accession>
<dbReference type="Proteomes" id="UP001154111">
    <property type="component" value="Chromosome"/>
</dbReference>
<dbReference type="InterPro" id="IPR012337">
    <property type="entry name" value="RNaseH-like_sf"/>
</dbReference>
<dbReference type="Gene3D" id="3.30.420.10">
    <property type="entry name" value="Ribonuclease H-like superfamily/Ribonuclease H"/>
    <property type="match status" value="1"/>
</dbReference>
<organism evidence="16 18">
    <name type="scientific">Erysipelothrix amsterdamensis</name>
    <dbReference type="NCBI Taxonomy" id="2929157"/>
    <lineage>
        <taxon>Bacteria</taxon>
        <taxon>Bacillati</taxon>
        <taxon>Bacillota</taxon>
        <taxon>Erysipelotrichia</taxon>
        <taxon>Erysipelotrichales</taxon>
        <taxon>Erysipelotrichaceae</taxon>
        <taxon>Erysipelothrix</taxon>
    </lineage>
</organism>
<feature type="binding site" evidence="12">
    <location>
        <position position="23"/>
    </location>
    <ligand>
        <name>a divalent metal cation</name>
        <dbReference type="ChEBI" id="CHEBI:60240"/>
    </ligand>
</feature>
<comment type="catalytic activity">
    <reaction evidence="1 12 13">
        <text>Endonucleolytic cleavage to 5'-phosphomonoester.</text>
        <dbReference type="EC" id="3.1.26.4"/>
    </reaction>
</comment>
<keyword evidence="10 12" id="KW-0378">Hydrolase</keyword>
<dbReference type="AlphaFoldDB" id="A0AAU9VI42"/>
<dbReference type="Proteomes" id="UP001154095">
    <property type="component" value="Chromosome"/>
</dbReference>
<dbReference type="GO" id="GO:0004523">
    <property type="term" value="F:RNA-DNA hybrid ribonuclease activity"/>
    <property type="evidence" value="ECO:0007669"/>
    <property type="project" value="UniProtKB-UniRule"/>
</dbReference>
<name>A0AAU9VI42_9FIRM</name>
<dbReference type="Pfam" id="PF01351">
    <property type="entry name" value="RNase_HII"/>
    <property type="match status" value="1"/>
</dbReference>
<keyword evidence="11" id="KW-0464">Manganese</keyword>
<dbReference type="EC" id="3.1.26.4" evidence="13"/>
<dbReference type="PANTHER" id="PTHR10954:SF18">
    <property type="entry name" value="RIBONUCLEASE HII"/>
    <property type="match status" value="1"/>
</dbReference>
<evidence type="ECO:0000256" key="9">
    <source>
        <dbReference type="ARBA" id="ARBA00022759"/>
    </source>
</evidence>
<keyword evidence="7 12" id="KW-0540">Nuclease</keyword>
<evidence type="ECO:0000256" key="2">
    <source>
        <dbReference type="ARBA" id="ARBA00001946"/>
    </source>
</evidence>
<dbReference type="InterPro" id="IPR001352">
    <property type="entry name" value="RNase_HII/HIII"/>
</dbReference>
<dbReference type="RefSeq" id="WP_238000322.1">
    <property type="nucleotide sequence ID" value="NZ_OW659477.1"/>
</dbReference>
<evidence type="ECO:0000313" key="15">
    <source>
        <dbReference type="EMBL" id="CAH2761717.1"/>
    </source>
</evidence>
<evidence type="ECO:0000259" key="14">
    <source>
        <dbReference type="PROSITE" id="PS51975"/>
    </source>
</evidence>
<evidence type="ECO:0000256" key="5">
    <source>
        <dbReference type="ARBA" id="ARBA00007383"/>
    </source>
</evidence>
<dbReference type="PANTHER" id="PTHR10954">
    <property type="entry name" value="RIBONUCLEASE H2 SUBUNIT A"/>
    <property type="match status" value="1"/>
</dbReference>
<evidence type="ECO:0000313" key="17">
    <source>
        <dbReference type="Proteomes" id="UP001154095"/>
    </source>
</evidence>
<proteinExistence type="inferred from homology"/>
<dbReference type="EMBL" id="OW659477">
    <property type="protein sequence ID" value="CAH2761720.1"/>
    <property type="molecule type" value="Genomic_DNA"/>
</dbReference>
<dbReference type="GO" id="GO:0005737">
    <property type="term" value="C:cytoplasm"/>
    <property type="evidence" value="ECO:0007669"/>
    <property type="project" value="UniProtKB-SubCell"/>
</dbReference>
<dbReference type="GO" id="GO:0006298">
    <property type="term" value="P:mismatch repair"/>
    <property type="evidence" value="ECO:0007669"/>
    <property type="project" value="TreeGrafter"/>
</dbReference>
<protein>
    <recommendedName>
        <fullName evidence="13">Ribonuclease</fullName>
        <ecNumber evidence="13">3.1.26.4</ecNumber>
    </recommendedName>
</protein>
<dbReference type="GO" id="GO:0046872">
    <property type="term" value="F:metal ion binding"/>
    <property type="evidence" value="ECO:0007669"/>
    <property type="project" value="UniProtKB-KW"/>
</dbReference>
<evidence type="ECO:0000256" key="7">
    <source>
        <dbReference type="ARBA" id="ARBA00022722"/>
    </source>
</evidence>
<comment type="subcellular location">
    <subcellularLocation>
        <location evidence="4">Cytoplasm</location>
    </subcellularLocation>
</comment>
<dbReference type="CDD" id="cd07182">
    <property type="entry name" value="RNase_HII_bacteria_HII_like"/>
    <property type="match status" value="1"/>
</dbReference>
<dbReference type="GO" id="GO:0043137">
    <property type="term" value="P:DNA replication, removal of RNA primer"/>
    <property type="evidence" value="ECO:0007669"/>
    <property type="project" value="TreeGrafter"/>
</dbReference>
<evidence type="ECO:0000256" key="3">
    <source>
        <dbReference type="ARBA" id="ARBA00004065"/>
    </source>
</evidence>
<dbReference type="InterPro" id="IPR024567">
    <property type="entry name" value="RNase_HII/HIII_dom"/>
</dbReference>
<evidence type="ECO:0000313" key="18">
    <source>
        <dbReference type="Proteomes" id="UP001154111"/>
    </source>
</evidence>
<evidence type="ECO:0000313" key="16">
    <source>
        <dbReference type="EMBL" id="CAH2761720.1"/>
    </source>
</evidence>
<evidence type="ECO:0000256" key="13">
    <source>
        <dbReference type="RuleBase" id="RU003515"/>
    </source>
</evidence>
<comment type="cofactor">
    <cofactor evidence="2">
        <name>Mg(2+)</name>
        <dbReference type="ChEBI" id="CHEBI:18420"/>
    </cofactor>
</comment>
<feature type="binding site" evidence="12">
    <location>
        <position position="113"/>
    </location>
    <ligand>
        <name>a divalent metal cation</name>
        <dbReference type="ChEBI" id="CHEBI:60240"/>
    </ligand>
</feature>
<dbReference type="InterPro" id="IPR036397">
    <property type="entry name" value="RNaseH_sf"/>
</dbReference>
<comment type="function">
    <text evidence="3 13">Endonuclease that specifically degrades the RNA of RNA-DNA hybrids.</text>
</comment>
<dbReference type="SUPFAM" id="SSF53098">
    <property type="entry name" value="Ribonuclease H-like"/>
    <property type="match status" value="1"/>
</dbReference>
<comment type="cofactor">
    <cofactor evidence="12">
        <name>Mn(2+)</name>
        <dbReference type="ChEBI" id="CHEBI:29035"/>
    </cofactor>
    <cofactor evidence="12">
        <name>Mg(2+)</name>
        <dbReference type="ChEBI" id="CHEBI:18420"/>
    </cofactor>
    <text evidence="12">Manganese or magnesium. Binds 1 divalent metal ion per monomer in the absence of substrate. May bind a second metal ion after substrate binding.</text>
</comment>
<keyword evidence="6" id="KW-0963">Cytoplasm</keyword>
<dbReference type="PROSITE" id="PS51975">
    <property type="entry name" value="RNASE_H_2"/>
    <property type="match status" value="1"/>
</dbReference>